<sequence>MSMTSKQKKRIHGSNKYSKPGALAQLCNIKASVSKSCTNTGRKKVDVMDAESTQGVDLFHNESGNDIPIILSPETHLLH</sequence>
<dbReference type="Proteomes" id="UP001056120">
    <property type="component" value="Linkage Group LG26"/>
</dbReference>
<comment type="caution">
    <text evidence="1">The sequence shown here is derived from an EMBL/GenBank/DDBJ whole genome shotgun (WGS) entry which is preliminary data.</text>
</comment>
<organism evidence="1 2">
    <name type="scientific">Smallanthus sonchifolius</name>
    <dbReference type="NCBI Taxonomy" id="185202"/>
    <lineage>
        <taxon>Eukaryota</taxon>
        <taxon>Viridiplantae</taxon>
        <taxon>Streptophyta</taxon>
        <taxon>Embryophyta</taxon>
        <taxon>Tracheophyta</taxon>
        <taxon>Spermatophyta</taxon>
        <taxon>Magnoliopsida</taxon>
        <taxon>eudicotyledons</taxon>
        <taxon>Gunneridae</taxon>
        <taxon>Pentapetalae</taxon>
        <taxon>asterids</taxon>
        <taxon>campanulids</taxon>
        <taxon>Asterales</taxon>
        <taxon>Asteraceae</taxon>
        <taxon>Asteroideae</taxon>
        <taxon>Heliantheae alliance</taxon>
        <taxon>Millerieae</taxon>
        <taxon>Smallanthus</taxon>
    </lineage>
</organism>
<evidence type="ECO:0000313" key="2">
    <source>
        <dbReference type="Proteomes" id="UP001056120"/>
    </source>
</evidence>
<reference evidence="2" key="1">
    <citation type="journal article" date="2022" name="Mol. Ecol. Resour.">
        <title>The genomes of chicory, endive, great burdock and yacon provide insights into Asteraceae palaeo-polyploidization history and plant inulin production.</title>
        <authorList>
            <person name="Fan W."/>
            <person name="Wang S."/>
            <person name="Wang H."/>
            <person name="Wang A."/>
            <person name="Jiang F."/>
            <person name="Liu H."/>
            <person name="Zhao H."/>
            <person name="Xu D."/>
            <person name="Zhang Y."/>
        </authorList>
    </citation>
    <scope>NUCLEOTIDE SEQUENCE [LARGE SCALE GENOMIC DNA]</scope>
    <source>
        <strain evidence="2">cv. Yunnan</strain>
    </source>
</reference>
<protein>
    <submittedName>
        <fullName evidence="1">Uncharacterized protein</fullName>
    </submittedName>
</protein>
<proteinExistence type="predicted"/>
<keyword evidence="2" id="KW-1185">Reference proteome</keyword>
<reference evidence="1 2" key="2">
    <citation type="journal article" date="2022" name="Mol. Ecol. Resour.">
        <title>The genomes of chicory, endive, great burdock and yacon provide insights into Asteraceae paleo-polyploidization history and plant inulin production.</title>
        <authorList>
            <person name="Fan W."/>
            <person name="Wang S."/>
            <person name="Wang H."/>
            <person name="Wang A."/>
            <person name="Jiang F."/>
            <person name="Liu H."/>
            <person name="Zhao H."/>
            <person name="Xu D."/>
            <person name="Zhang Y."/>
        </authorList>
    </citation>
    <scope>NUCLEOTIDE SEQUENCE [LARGE SCALE GENOMIC DNA]</scope>
    <source>
        <strain evidence="2">cv. Yunnan</strain>
        <tissue evidence="1">Leaves</tissue>
    </source>
</reference>
<evidence type="ECO:0000313" key="1">
    <source>
        <dbReference type="EMBL" id="KAI3695066.1"/>
    </source>
</evidence>
<accession>A0ACB8ZCL4</accession>
<gene>
    <name evidence="1" type="ORF">L1987_78054</name>
</gene>
<name>A0ACB8ZCL4_9ASTR</name>
<dbReference type="EMBL" id="CM042043">
    <property type="protein sequence ID" value="KAI3695066.1"/>
    <property type="molecule type" value="Genomic_DNA"/>
</dbReference>